<reference evidence="6 7" key="1">
    <citation type="submission" date="2019-07" db="EMBL/GenBank/DDBJ databases">
        <title>Tepidimonas charontis SPSP-6 draft genome.</title>
        <authorList>
            <person name="Da Costa M.S."/>
            <person name="Froufe H.J.C."/>
            <person name="Egas C."/>
            <person name="Albuquerque L."/>
        </authorList>
    </citation>
    <scope>NUCLEOTIDE SEQUENCE [LARGE SCALE GENOMIC DNA]</scope>
    <source>
        <strain evidence="6 7">SPSP-6</strain>
    </source>
</reference>
<name>A0A554XGV6_9BURK</name>
<feature type="domain" description="Cytochrome c" evidence="5">
    <location>
        <begin position="50"/>
        <end position="123"/>
    </location>
</feature>
<evidence type="ECO:0000256" key="2">
    <source>
        <dbReference type="ARBA" id="ARBA00022723"/>
    </source>
</evidence>
<dbReference type="GO" id="GO:0020037">
    <property type="term" value="F:heme binding"/>
    <property type="evidence" value="ECO:0007669"/>
    <property type="project" value="InterPro"/>
</dbReference>
<dbReference type="InterPro" id="IPR036909">
    <property type="entry name" value="Cyt_c-like_dom_sf"/>
</dbReference>
<proteinExistence type="predicted"/>
<evidence type="ECO:0000256" key="3">
    <source>
        <dbReference type="ARBA" id="ARBA00023004"/>
    </source>
</evidence>
<keyword evidence="7" id="KW-1185">Reference proteome</keyword>
<dbReference type="InterPro" id="IPR009056">
    <property type="entry name" value="Cyt_c-like_dom"/>
</dbReference>
<comment type="caution">
    <text evidence="6">The sequence shown here is derived from an EMBL/GenBank/DDBJ whole genome shotgun (WGS) entry which is preliminary data.</text>
</comment>
<evidence type="ECO:0000313" key="6">
    <source>
        <dbReference type="EMBL" id="TSE35063.1"/>
    </source>
</evidence>
<dbReference type="RefSeq" id="WP_236640241.1">
    <property type="nucleotide sequence ID" value="NZ_VJON01000011.1"/>
</dbReference>
<evidence type="ECO:0000256" key="4">
    <source>
        <dbReference type="PROSITE-ProRule" id="PRU00433"/>
    </source>
</evidence>
<dbReference type="PROSITE" id="PS51007">
    <property type="entry name" value="CYTC"/>
    <property type="match status" value="1"/>
</dbReference>
<sequence length="128" mass="14160">MRTTRQPPRADRYGLPWHAAMRAIRHGAVAAGCLWALAAQADIPAIFRDADLALGEQLIRQHRCSQCHAEKVGGDGSAIYRPLGRVNTAGLLRGMVEQCNSALNLQMWPEEVTAVAAVLNRDHYRFKD</sequence>
<keyword evidence="3 4" id="KW-0408">Iron</keyword>
<gene>
    <name evidence="6" type="ORF">Tchar_00994</name>
</gene>
<dbReference type="AlphaFoldDB" id="A0A554XGV6"/>
<dbReference type="GO" id="GO:0009055">
    <property type="term" value="F:electron transfer activity"/>
    <property type="evidence" value="ECO:0007669"/>
    <property type="project" value="InterPro"/>
</dbReference>
<protein>
    <submittedName>
        <fullName evidence="6">Green heme protein</fullName>
    </submittedName>
</protein>
<dbReference type="EMBL" id="VJON01000011">
    <property type="protein sequence ID" value="TSE35063.1"/>
    <property type="molecule type" value="Genomic_DNA"/>
</dbReference>
<dbReference type="GO" id="GO:0046872">
    <property type="term" value="F:metal ion binding"/>
    <property type="evidence" value="ECO:0007669"/>
    <property type="project" value="UniProtKB-KW"/>
</dbReference>
<evidence type="ECO:0000256" key="1">
    <source>
        <dbReference type="ARBA" id="ARBA00022617"/>
    </source>
</evidence>
<dbReference type="Proteomes" id="UP000318294">
    <property type="component" value="Unassembled WGS sequence"/>
</dbReference>
<organism evidence="6 7">
    <name type="scientific">Tepidimonas charontis</name>
    <dbReference type="NCBI Taxonomy" id="2267262"/>
    <lineage>
        <taxon>Bacteria</taxon>
        <taxon>Pseudomonadati</taxon>
        <taxon>Pseudomonadota</taxon>
        <taxon>Betaproteobacteria</taxon>
        <taxon>Burkholderiales</taxon>
        <taxon>Tepidimonas</taxon>
    </lineage>
</organism>
<evidence type="ECO:0000313" key="7">
    <source>
        <dbReference type="Proteomes" id="UP000318294"/>
    </source>
</evidence>
<keyword evidence="2 4" id="KW-0479">Metal-binding</keyword>
<dbReference type="SUPFAM" id="SSF46626">
    <property type="entry name" value="Cytochrome c"/>
    <property type="match status" value="1"/>
</dbReference>
<evidence type="ECO:0000259" key="5">
    <source>
        <dbReference type="PROSITE" id="PS51007"/>
    </source>
</evidence>
<keyword evidence="1 4" id="KW-0349">Heme</keyword>
<accession>A0A554XGV6</accession>